<feature type="signal peptide" evidence="1">
    <location>
        <begin position="1"/>
        <end position="20"/>
    </location>
</feature>
<dbReference type="InterPro" id="IPR016187">
    <property type="entry name" value="CTDL_fold"/>
</dbReference>
<dbReference type="PANTHER" id="PTHR45784:SF8">
    <property type="entry name" value="C-TYPE MANNOSE RECEPTOR 2-RELATED"/>
    <property type="match status" value="1"/>
</dbReference>
<keyword evidence="3" id="KW-1185">Reference proteome</keyword>
<reference evidence="2 3" key="1">
    <citation type="submission" date="2020-03" db="EMBL/GenBank/DDBJ databases">
        <title>Dissostichus mawsoni Genome sequencing and assembly.</title>
        <authorList>
            <person name="Park H."/>
        </authorList>
    </citation>
    <scope>NUCLEOTIDE SEQUENCE [LARGE SCALE GENOMIC DNA]</scope>
    <source>
        <strain evidence="2">DM0001</strain>
        <tissue evidence="2">Muscle</tissue>
    </source>
</reference>
<dbReference type="InterPro" id="IPR016186">
    <property type="entry name" value="C-type_lectin-like/link_sf"/>
</dbReference>
<evidence type="ECO:0008006" key="4">
    <source>
        <dbReference type="Google" id="ProtNLM"/>
    </source>
</evidence>
<evidence type="ECO:0000256" key="1">
    <source>
        <dbReference type="SAM" id="SignalP"/>
    </source>
</evidence>
<dbReference type="AlphaFoldDB" id="A0A7J5YC90"/>
<gene>
    <name evidence="2" type="ORF">F7725_004118</name>
</gene>
<organism evidence="2 3">
    <name type="scientific">Dissostichus mawsoni</name>
    <name type="common">Antarctic cod</name>
    <dbReference type="NCBI Taxonomy" id="36200"/>
    <lineage>
        <taxon>Eukaryota</taxon>
        <taxon>Metazoa</taxon>
        <taxon>Chordata</taxon>
        <taxon>Craniata</taxon>
        <taxon>Vertebrata</taxon>
        <taxon>Euteleostomi</taxon>
        <taxon>Actinopterygii</taxon>
        <taxon>Neopterygii</taxon>
        <taxon>Teleostei</taxon>
        <taxon>Neoteleostei</taxon>
        <taxon>Acanthomorphata</taxon>
        <taxon>Eupercaria</taxon>
        <taxon>Perciformes</taxon>
        <taxon>Notothenioidei</taxon>
        <taxon>Nototheniidae</taxon>
        <taxon>Dissostichus</taxon>
    </lineage>
</organism>
<dbReference type="Gene3D" id="3.10.100.10">
    <property type="entry name" value="Mannose-Binding Protein A, subunit A"/>
    <property type="match status" value="1"/>
</dbReference>
<protein>
    <recommendedName>
        <fullName evidence="4">C-type lectin domain-containing protein</fullName>
    </recommendedName>
</protein>
<dbReference type="SUPFAM" id="SSF56436">
    <property type="entry name" value="C-type lectin-like"/>
    <property type="match status" value="2"/>
</dbReference>
<feature type="chain" id="PRO_5029818858" description="C-type lectin domain-containing protein" evidence="1">
    <location>
        <begin position="21"/>
        <end position="218"/>
    </location>
</feature>
<comment type="caution">
    <text evidence="2">The sequence shown here is derived from an EMBL/GenBank/DDBJ whole genome shotgun (WGS) entry which is preliminary data.</text>
</comment>
<name>A0A7J5YC90_DISMA</name>
<evidence type="ECO:0000313" key="2">
    <source>
        <dbReference type="EMBL" id="KAF3847040.1"/>
    </source>
</evidence>
<keyword evidence="1" id="KW-0732">Signal</keyword>
<dbReference type="OrthoDB" id="547680at2759"/>
<accession>A0A7J5YC90</accession>
<proteinExistence type="predicted"/>
<dbReference type="PANTHER" id="PTHR45784">
    <property type="entry name" value="C-TYPE LECTIN DOMAIN FAMILY 20 MEMBER A-RELATED"/>
    <property type="match status" value="1"/>
</dbReference>
<dbReference type="Proteomes" id="UP000518266">
    <property type="component" value="Unassembled WGS sequence"/>
</dbReference>
<dbReference type="EMBL" id="JAAKFY010000014">
    <property type="protein sequence ID" value="KAF3847040.1"/>
    <property type="molecule type" value="Genomic_DNA"/>
</dbReference>
<dbReference type="CDD" id="cd00037">
    <property type="entry name" value="CLECT"/>
    <property type="match status" value="1"/>
</dbReference>
<evidence type="ECO:0000313" key="3">
    <source>
        <dbReference type="Proteomes" id="UP000518266"/>
    </source>
</evidence>
<sequence>MKRKPSVVLLLLAAVCGSTLRPSFKYYDELKTWSEAQTFCRGHHSDLATIRAGESWRNSHTWADYQCDRRERFLCYNETLVLVKRKKTWDQALRHCRLLEAKNPQKAVNLRWNYRYDLASVLTPDDRAYARLRAGEASTDQVWTGLRLLAGQWFWTGDGEAVQEGTGDAMWPDSEFLWRPGEEQHQELRDGGLQQEAKLPLLQETLKQSICRKALSLF</sequence>